<dbReference type="EMBL" id="LNAM01000001">
    <property type="protein sequence ID" value="KSV60605.1"/>
    <property type="molecule type" value="Genomic_DNA"/>
</dbReference>
<dbReference type="NCBIfam" id="NF003361">
    <property type="entry name" value="PRK04435.1"/>
    <property type="match status" value="1"/>
</dbReference>
<dbReference type="InterPro" id="IPR002912">
    <property type="entry name" value="ACT_dom"/>
</dbReference>
<comment type="similarity">
    <text evidence="1">Belongs to the UPF0735 family.</text>
</comment>
<dbReference type="RefSeq" id="WP_058351084.1">
    <property type="nucleotide sequence ID" value="NZ_CABMMD010000001.1"/>
</dbReference>
<sequence>MKEYYIVKRKAVPDVLIKVAEVDRLLESGKAMTVQEATELLGISRSSYYKYKGDIMPFHDQARGKTITFMLQINDEPGGLSLVLNEVARCHANVLTINQSIPINGIAPVTLNLEIQPETIDVMEMVNAIEKIDGVLSLKIIARE</sequence>
<name>A0A0V8QJ21_9FIRM</name>
<reference evidence="3 4" key="1">
    <citation type="submission" date="2015-11" db="EMBL/GenBank/DDBJ databases">
        <title>Butyribacter intestini gen. nov., sp. nov., a butyric acid-producing bacterium of the family Lachnospiraceae isolated from the human faeces.</title>
        <authorList>
            <person name="Zou Y."/>
            <person name="Xue W."/>
            <person name="Luo G."/>
            <person name="Lv M."/>
        </authorList>
    </citation>
    <scope>NUCLEOTIDE SEQUENCE [LARGE SCALE GENOMIC DNA]</scope>
    <source>
        <strain evidence="3 4">ACET-33324</strain>
    </source>
</reference>
<dbReference type="AlphaFoldDB" id="A0A0V8QJ21"/>
<dbReference type="InterPro" id="IPR045865">
    <property type="entry name" value="ACT-like_dom_sf"/>
</dbReference>
<dbReference type="PROSITE" id="PS51671">
    <property type="entry name" value="ACT"/>
    <property type="match status" value="1"/>
</dbReference>
<dbReference type="STRING" id="290052.ASU35_00050"/>
<protein>
    <recommendedName>
        <fullName evidence="1">UPF0735 ACT domain-containing protein ASU35_00050</fullName>
    </recommendedName>
</protein>
<dbReference type="InterPro" id="IPR008310">
    <property type="entry name" value="UPF0735_ACT_dom-cont"/>
</dbReference>
<comment type="caution">
    <text evidence="3">The sequence shown here is derived from an EMBL/GenBank/DDBJ whole genome shotgun (WGS) entry which is preliminary data.</text>
</comment>
<feature type="domain" description="ACT" evidence="2">
    <location>
        <begin position="68"/>
        <end position="143"/>
    </location>
</feature>
<evidence type="ECO:0000256" key="1">
    <source>
        <dbReference type="HAMAP-Rule" id="MF_00707"/>
    </source>
</evidence>
<evidence type="ECO:0000313" key="3">
    <source>
        <dbReference type="EMBL" id="KSV60605.1"/>
    </source>
</evidence>
<dbReference type="HAMAP" id="MF_00707">
    <property type="entry name" value="UPF0735"/>
    <property type="match status" value="1"/>
</dbReference>
<organism evidence="3 4">
    <name type="scientific">Acetivibrio ethanolgignens</name>
    <dbReference type="NCBI Taxonomy" id="290052"/>
    <lineage>
        <taxon>Bacteria</taxon>
        <taxon>Bacillati</taxon>
        <taxon>Bacillota</taxon>
        <taxon>Clostridia</taxon>
        <taxon>Eubacteriales</taxon>
        <taxon>Oscillospiraceae</taxon>
        <taxon>Acetivibrio</taxon>
    </lineage>
</organism>
<dbReference type="SUPFAM" id="SSF55021">
    <property type="entry name" value="ACT-like"/>
    <property type="match status" value="1"/>
</dbReference>
<accession>A0A0V8QJ21</accession>
<proteinExistence type="inferred from homology"/>
<dbReference type="Proteomes" id="UP000054874">
    <property type="component" value="Unassembled WGS sequence"/>
</dbReference>
<gene>
    <name evidence="3" type="ORF">ASU35_00050</name>
</gene>
<dbReference type="PIRSF" id="PIRSF025624">
    <property type="entry name" value="ACT_PheB"/>
    <property type="match status" value="1"/>
</dbReference>
<keyword evidence="4" id="KW-1185">Reference proteome</keyword>
<dbReference type="OrthoDB" id="9788773at2"/>
<evidence type="ECO:0000313" key="4">
    <source>
        <dbReference type="Proteomes" id="UP000054874"/>
    </source>
</evidence>
<evidence type="ECO:0000259" key="2">
    <source>
        <dbReference type="PROSITE" id="PS51671"/>
    </source>
</evidence>